<sequence length="38" mass="4471">MYFLVKYRVSFFQCSGIGRLPQTVSRSFRQADEYGFSV</sequence>
<comment type="caution">
    <text evidence="1">The sequence shown here is derived from an EMBL/GenBank/DDBJ whole genome shotgun (WGS) entry which is preliminary data.</text>
</comment>
<dbReference type="AlphaFoldDB" id="I2NFX9"/>
<evidence type="ECO:0000313" key="2">
    <source>
        <dbReference type="Proteomes" id="UP000004473"/>
    </source>
</evidence>
<evidence type="ECO:0000313" key="1">
    <source>
        <dbReference type="EMBL" id="EIG24740.1"/>
    </source>
</evidence>
<name>I2NFX9_NEISI</name>
<gene>
    <name evidence="1" type="ORF">HMPREF1051_1347</name>
</gene>
<protein>
    <submittedName>
        <fullName evidence="1">Uncharacterized protein</fullName>
    </submittedName>
</protein>
<organism evidence="1 2">
    <name type="scientific">Neisseria sicca VK64</name>
    <dbReference type="NCBI Taxonomy" id="1095748"/>
    <lineage>
        <taxon>Bacteria</taxon>
        <taxon>Pseudomonadati</taxon>
        <taxon>Pseudomonadota</taxon>
        <taxon>Betaproteobacteria</taxon>
        <taxon>Neisseriales</taxon>
        <taxon>Neisseriaceae</taxon>
        <taxon>Neisseria</taxon>
    </lineage>
</organism>
<reference evidence="1 2" key="1">
    <citation type="submission" date="2012-04" db="EMBL/GenBank/DDBJ databases">
        <authorList>
            <person name="Harkins D.M."/>
            <person name="Madupu R."/>
            <person name="Durkin A.S."/>
            <person name="Torralba M."/>
            <person name="Methe B."/>
            <person name="Sutton G.G."/>
            <person name="Nelson K.E."/>
        </authorList>
    </citation>
    <scope>NUCLEOTIDE SEQUENCE [LARGE SCALE GENOMIC DNA]</scope>
    <source>
        <strain evidence="1 2">VK64</strain>
    </source>
</reference>
<dbReference type="Proteomes" id="UP000004473">
    <property type="component" value="Unassembled WGS sequence"/>
</dbReference>
<accession>I2NFX9</accession>
<proteinExistence type="predicted"/>
<dbReference type="EMBL" id="AJMT01000191">
    <property type="protein sequence ID" value="EIG24740.1"/>
    <property type="molecule type" value="Genomic_DNA"/>
</dbReference>